<dbReference type="InterPro" id="IPR011528">
    <property type="entry name" value="NERD"/>
</dbReference>
<reference evidence="4 5" key="1">
    <citation type="journal article" date="2012" name="J. Bacteriol.">
        <title>Complete Genome Sequence of Leptospirillum ferrooxidans Strain C2-3, Isolated from a Fresh Volcanic Ash Deposit on the Island of Miyake, Japan.</title>
        <authorList>
            <person name="Fujimura R."/>
            <person name="Sato Y."/>
            <person name="Nishizawa T."/>
            <person name="Oshima K."/>
            <person name="Kim S.-W."/>
            <person name="Hattori M."/>
            <person name="Kamijo T."/>
            <person name="Ohta H."/>
        </authorList>
    </citation>
    <scope>NUCLEOTIDE SEQUENCE [LARGE SCALE GENOMIC DNA]</scope>
    <source>
        <strain evidence="4 5">C2-3</strain>
    </source>
</reference>
<dbReference type="Proteomes" id="UP000007382">
    <property type="component" value="Chromosome"/>
</dbReference>
<dbReference type="HOGENOM" id="CLU_470742_0_0_0"/>
<protein>
    <recommendedName>
        <fullName evidence="3">NERD domain-containing protein</fullName>
    </recommendedName>
</protein>
<dbReference type="EMBL" id="AP012342">
    <property type="protein sequence ID" value="BAM06884.1"/>
    <property type="molecule type" value="Genomic_DNA"/>
</dbReference>
<feature type="transmembrane region" description="Helical" evidence="2">
    <location>
        <begin position="286"/>
        <end position="307"/>
    </location>
</feature>
<dbReference type="KEGG" id="lfc:LFE_1199"/>
<keyword evidence="2" id="KW-1133">Transmembrane helix</keyword>
<reference evidence="5" key="2">
    <citation type="submission" date="2012-03" db="EMBL/GenBank/DDBJ databases">
        <title>The complete genome sequence of the pioneer microbe on fresh volcanic deposit, Leptospirillum ferrooxidans strain C2-3.</title>
        <authorList>
            <person name="Fujimura R."/>
            <person name="Sato Y."/>
            <person name="Nishizawa T."/>
            <person name="Nanba K."/>
            <person name="Oshima K."/>
            <person name="Hattori M."/>
            <person name="Kamijo T."/>
            <person name="Ohta H."/>
        </authorList>
    </citation>
    <scope>NUCLEOTIDE SEQUENCE [LARGE SCALE GENOMIC DNA]</scope>
    <source>
        <strain evidence="5">C2-3</strain>
    </source>
</reference>
<evidence type="ECO:0000256" key="2">
    <source>
        <dbReference type="SAM" id="Phobius"/>
    </source>
</evidence>
<dbReference type="OrthoDB" id="5782056at2"/>
<dbReference type="RefSeq" id="WP_014449373.1">
    <property type="nucleotide sequence ID" value="NC_017094.1"/>
</dbReference>
<dbReference type="PATRIC" id="fig|1162668.3.peg.1392"/>
<feature type="domain" description="NERD" evidence="3">
    <location>
        <begin position="26"/>
        <end position="145"/>
    </location>
</feature>
<evidence type="ECO:0000313" key="4">
    <source>
        <dbReference type="EMBL" id="BAM06884.1"/>
    </source>
</evidence>
<name>I0INN5_LEPFC</name>
<accession>I0INN5</accession>
<gene>
    <name evidence="4" type="ordered locus">LFE_1199</name>
</gene>
<dbReference type="PROSITE" id="PS50965">
    <property type="entry name" value="NERD"/>
    <property type="match status" value="1"/>
</dbReference>
<sequence>MQSLKSLPAAERFEEEIRQFCLTGLSGKDLSRISDIGMDPFWQNGVNVYFYERNIYSPIGQKEIDGLLLTDKGVFVLECKNVIGSVTGTLNSSWSADNQMIHVPGPRNSNPVTQIKSRIGPLSSFLRDKGISLFLTGVILFPDEANLDGLASSGTLSVSEPPNRDRSYIITNLHKLPEILGNIHPSSPLSHEDAFKIADLLGIVIASDPNDPERILRFPAGGFPDISSIANLEILDKKKDTLFSIHPEYKDNPQSLEIIDGAYKTLRESFDKPEPPLVGTRKNIRWAVFGVIFFLLGGLLMLGAFHLNGKKVQTAKLLSDGWPVPGESQLDPYQLLLLFYHQHPTMTPDYQILSLGLPMDIRTKGNQNPDGQKALDKKLDREIKKIGSVKSFPLTFPASIVQYDSRAKLFTLSGLQGVQMQSSPESPVPSFLMPFGGKVSIGIAQKLTCNYCDGQVLIRNWPLQAIPGPMGHLFFRFSPMAELNLQEVLKQTPCQGCSIPVHIQVQLNVVQVEIGRTNLGKPVVSSLATLSEISIRLDSDNTLLFEKKYSERPVEKDQKSVSPKQDCPGCPASPPAQSL</sequence>
<dbReference type="AlphaFoldDB" id="I0INN5"/>
<evidence type="ECO:0000313" key="5">
    <source>
        <dbReference type="Proteomes" id="UP000007382"/>
    </source>
</evidence>
<keyword evidence="2" id="KW-0472">Membrane</keyword>
<proteinExistence type="predicted"/>
<evidence type="ECO:0000256" key="1">
    <source>
        <dbReference type="SAM" id="MobiDB-lite"/>
    </source>
</evidence>
<organism evidence="4 5">
    <name type="scientific">Leptospirillum ferrooxidans (strain C2-3)</name>
    <dbReference type="NCBI Taxonomy" id="1162668"/>
    <lineage>
        <taxon>Bacteria</taxon>
        <taxon>Pseudomonadati</taxon>
        <taxon>Nitrospirota</taxon>
        <taxon>Nitrospiria</taxon>
        <taxon>Nitrospirales</taxon>
        <taxon>Nitrospiraceae</taxon>
        <taxon>Leptospirillum</taxon>
    </lineage>
</organism>
<keyword evidence="2" id="KW-0812">Transmembrane</keyword>
<keyword evidence="5" id="KW-1185">Reference proteome</keyword>
<dbReference type="Pfam" id="PF08378">
    <property type="entry name" value="NERD"/>
    <property type="match status" value="1"/>
</dbReference>
<feature type="region of interest" description="Disordered" evidence="1">
    <location>
        <begin position="552"/>
        <end position="579"/>
    </location>
</feature>
<evidence type="ECO:0000259" key="3">
    <source>
        <dbReference type="PROSITE" id="PS50965"/>
    </source>
</evidence>